<feature type="binding site" evidence="15">
    <location>
        <position position="104"/>
    </location>
    <ligand>
        <name>Zn(2+)</name>
        <dbReference type="ChEBI" id="CHEBI:29105"/>
        <label>2</label>
    </ligand>
</feature>
<keyword evidence="10 15" id="KW-0220">Diaminopimelate biosynthesis</keyword>
<organism evidence="17 18">
    <name type="scientific">Tropicimonas omnivorans</name>
    <dbReference type="NCBI Taxonomy" id="3075590"/>
    <lineage>
        <taxon>Bacteria</taxon>
        <taxon>Pseudomonadati</taxon>
        <taxon>Pseudomonadota</taxon>
        <taxon>Alphaproteobacteria</taxon>
        <taxon>Rhodobacterales</taxon>
        <taxon>Roseobacteraceae</taxon>
        <taxon>Tropicimonas</taxon>
    </lineage>
</organism>
<dbReference type="Proteomes" id="UP001265259">
    <property type="component" value="Unassembled WGS sequence"/>
</dbReference>
<dbReference type="InterPro" id="IPR005941">
    <property type="entry name" value="DapE_proteobac"/>
</dbReference>
<evidence type="ECO:0000256" key="2">
    <source>
        <dbReference type="ARBA" id="ARBA00006746"/>
    </source>
</evidence>
<dbReference type="PROSITE" id="PS00758">
    <property type="entry name" value="ARGE_DAPE_CPG2_1"/>
    <property type="match status" value="1"/>
</dbReference>
<dbReference type="InterPro" id="IPR011650">
    <property type="entry name" value="Peptidase_M20_dimer"/>
</dbReference>
<evidence type="ECO:0000256" key="12">
    <source>
        <dbReference type="ARBA" id="ARBA00023285"/>
    </source>
</evidence>
<dbReference type="PANTHER" id="PTHR43808">
    <property type="entry name" value="ACETYLORNITHINE DEACETYLASE"/>
    <property type="match status" value="1"/>
</dbReference>
<feature type="domain" description="Peptidase M20 dimerisation" evidence="16">
    <location>
        <begin position="179"/>
        <end position="278"/>
    </location>
</feature>
<evidence type="ECO:0000256" key="4">
    <source>
        <dbReference type="ARBA" id="ARBA00011921"/>
    </source>
</evidence>
<dbReference type="Pfam" id="PF07687">
    <property type="entry name" value="M20_dimer"/>
    <property type="match status" value="1"/>
</dbReference>
<evidence type="ECO:0000256" key="10">
    <source>
        <dbReference type="ARBA" id="ARBA00022915"/>
    </source>
</evidence>
<dbReference type="RefSeq" id="WP_311688859.1">
    <property type="nucleotide sequence ID" value="NZ_JAVRHL010000001.1"/>
</dbReference>
<evidence type="ECO:0000256" key="6">
    <source>
        <dbReference type="ARBA" id="ARBA00022605"/>
    </source>
</evidence>
<evidence type="ECO:0000313" key="18">
    <source>
        <dbReference type="Proteomes" id="UP001265259"/>
    </source>
</evidence>
<feature type="binding site" evidence="15">
    <location>
        <position position="355"/>
    </location>
    <ligand>
        <name>Zn(2+)</name>
        <dbReference type="ChEBI" id="CHEBI:29105"/>
        <label>2</label>
    </ligand>
</feature>
<comment type="similarity">
    <text evidence="2 15">Belongs to the peptidase M20A family. DapE subfamily.</text>
</comment>
<dbReference type="HAMAP" id="MF_01690">
    <property type="entry name" value="DapE"/>
    <property type="match status" value="1"/>
</dbReference>
<dbReference type="InterPro" id="IPR001261">
    <property type="entry name" value="ArgE/DapE_CS"/>
</dbReference>
<dbReference type="GO" id="GO:0009014">
    <property type="term" value="F:succinyl-diaminopimelate desuccinylase activity"/>
    <property type="evidence" value="ECO:0007669"/>
    <property type="project" value="UniProtKB-EC"/>
</dbReference>
<protein>
    <recommendedName>
        <fullName evidence="5 15">Succinyl-diaminopimelate desuccinylase</fullName>
        <shortName evidence="15">SDAP desuccinylase</shortName>
        <ecNumber evidence="4 15">3.5.1.18</ecNumber>
    </recommendedName>
    <alternativeName>
        <fullName evidence="13 15">N-succinyl-LL-2,6-diaminoheptanedioate amidohydrolase</fullName>
    </alternativeName>
</protein>
<dbReference type="Gene3D" id="3.30.70.360">
    <property type="match status" value="1"/>
</dbReference>
<sequence>MSQTVDPVRLTADLVRCPSVTPEEAGTFAILVPILEAAGFECHRCDRGGVPNLYARKGPKGAARTLAFGGHVDVVPVGDEAEWSCDPFGAEIRDGVLYGRGATDMKSGVAAFVAAAVEAGQDLPPDTALSLLITGDEEGPGRDGTLAILDWMEQAGESMTACIVAEPSCPEIMGEMIKIGRRGSLNLVFTVKGVQGHVAYPHRAKNPVDGAAELAHRLATLRLDEGSEHFDPSTLALTGIDTGNLATNVIPGATAVRANIRFNDLHSGASLTERMRGIGDEVAQAHGLQITLKARISGESFFTPPGELSDIVARIVADETKVIPVLSTGGGTSDARFIRAHCPVVEFGLVGLTMHQTDERVDVQQIETLARVFTRIAREFVS</sequence>
<evidence type="ECO:0000256" key="13">
    <source>
        <dbReference type="ARBA" id="ARBA00031891"/>
    </source>
</evidence>
<dbReference type="InterPro" id="IPR036264">
    <property type="entry name" value="Bact_exopeptidase_dim_dom"/>
</dbReference>
<evidence type="ECO:0000256" key="15">
    <source>
        <dbReference type="HAMAP-Rule" id="MF_01690"/>
    </source>
</evidence>
<feature type="active site" evidence="15">
    <location>
        <position position="73"/>
    </location>
</feature>
<feature type="active site" description="Proton acceptor" evidence="15">
    <location>
        <position position="137"/>
    </location>
</feature>
<keyword evidence="9 15" id="KW-0862">Zinc</keyword>
<keyword evidence="7 15" id="KW-0479">Metal-binding</keyword>
<dbReference type="CDD" id="cd03891">
    <property type="entry name" value="M20_DapE_proteobac"/>
    <property type="match status" value="1"/>
</dbReference>
<dbReference type="PANTHER" id="PTHR43808:SF31">
    <property type="entry name" value="N-ACETYL-L-CITRULLINE DEACETYLASE"/>
    <property type="match status" value="1"/>
</dbReference>
<gene>
    <name evidence="15 17" type="primary">dapE</name>
    <name evidence="17" type="ORF">RM543_01230</name>
</gene>
<dbReference type="EMBL" id="JAVRHL010000001">
    <property type="protein sequence ID" value="MDT0681289.1"/>
    <property type="molecule type" value="Genomic_DNA"/>
</dbReference>
<evidence type="ECO:0000256" key="8">
    <source>
        <dbReference type="ARBA" id="ARBA00022801"/>
    </source>
</evidence>
<keyword evidence="18" id="KW-1185">Reference proteome</keyword>
<comment type="caution">
    <text evidence="17">The sequence shown here is derived from an EMBL/GenBank/DDBJ whole genome shotgun (WGS) entry which is preliminary data.</text>
</comment>
<dbReference type="InterPro" id="IPR002933">
    <property type="entry name" value="Peptidase_M20"/>
</dbReference>
<evidence type="ECO:0000256" key="1">
    <source>
        <dbReference type="ARBA" id="ARBA00005130"/>
    </source>
</evidence>
<dbReference type="SUPFAM" id="SSF55031">
    <property type="entry name" value="Bacterial exopeptidase dimerisation domain"/>
    <property type="match status" value="1"/>
</dbReference>
<feature type="binding site" evidence="15">
    <location>
        <position position="71"/>
    </location>
    <ligand>
        <name>Zn(2+)</name>
        <dbReference type="ChEBI" id="CHEBI:29105"/>
        <label>1</label>
    </ligand>
</feature>
<comment type="subunit">
    <text evidence="3 15">Homodimer.</text>
</comment>
<dbReference type="SUPFAM" id="SSF53187">
    <property type="entry name" value="Zn-dependent exopeptidases"/>
    <property type="match status" value="1"/>
</dbReference>
<evidence type="ECO:0000259" key="16">
    <source>
        <dbReference type="Pfam" id="PF07687"/>
    </source>
</evidence>
<keyword evidence="8 15" id="KW-0378">Hydrolase</keyword>
<evidence type="ECO:0000256" key="5">
    <source>
        <dbReference type="ARBA" id="ARBA00022391"/>
    </source>
</evidence>
<dbReference type="InterPro" id="IPR050072">
    <property type="entry name" value="Peptidase_M20A"/>
</dbReference>
<dbReference type="Pfam" id="PF01546">
    <property type="entry name" value="Peptidase_M20"/>
    <property type="match status" value="1"/>
</dbReference>
<evidence type="ECO:0000256" key="3">
    <source>
        <dbReference type="ARBA" id="ARBA00011738"/>
    </source>
</evidence>
<comment type="pathway">
    <text evidence="1 15">Amino-acid biosynthesis; L-lysine biosynthesis via DAP pathway; LL-2,6-diaminopimelate from (S)-tetrahydrodipicolinate (succinylase route): step 3/3.</text>
</comment>
<comment type="catalytic activity">
    <reaction evidence="14 15">
        <text>N-succinyl-(2S,6S)-2,6-diaminopimelate + H2O = (2S,6S)-2,6-diaminopimelate + succinate</text>
        <dbReference type="Rhea" id="RHEA:22608"/>
        <dbReference type="ChEBI" id="CHEBI:15377"/>
        <dbReference type="ChEBI" id="CHEBI:30031"/>
        <dbReference type="ChEBI" id="CHEBI:57609"/>
        <dbReference type="ChEBI" id="CHEBI:58087"/>
        <dbReference type="EC" id="3.5.1.18"/>
    </reaction>
</comment>
<comment type="function">
    <text evidence="15">Catalyzes the hydrolysis of N-succinyl-L,L-diaminopimelic acid (SDAP), forming succinate and LL-2,6-diaminopimelate (DAP), an intermediate involved in the bacterial biosynthesis of lysine and meso-diaminopimelic acid, an essential component of bacterial cell walls.</text>
</comment>
<evidence type="ECO:0000256" key="14">
    <source>
        <dbReference type="ARBA" id="ARBA00051301"/>
    </source>
</evidence>
<feature type="binding site" evidence="15">
    <location>
        <position position="138"/>
    </location>
    <ligand>
        <name>Zn(2+)</name>
        <dbReference type="ChEBI" id="CHEBI:29105"/>
        <label>2</label>
    </ligand>
</feature>
<dbReference type="NCBIfam" id="TIGR01246">
    <property type="entry name" value="dapE_proteo"/>
    <property type="match status" value="1"/>
</dbReference>
<keyword evidence="11 15" id="KW-0457">Lysine biosynthesis</keyword>
<dbReference type="NCBIfam" id="NF009557">
    <property type="entry name" value="PRK13009.1"/>
    <property type="match status" value="1"/>
</dbReference>
<comment type="cofactor">
    <cofactor evidence="15">
        <name>Zn(2+)</name>
        <dbReference type="ChEBI" id="CHEBI:29105"/>
    </cofactor>
    <cofactor evidence="15">
        <name>Co(2+)</name>
        <dbReference type="ChEBI" id="CHEBI:48828"/>
    </cofactor>
    <text evidence="15">Binds 2 Zn(2+) or Co(2+) ions per subunit.</text>
</comment>
<evidence type="ECO:0000256" key="7">
    <source>
        <dbReference type="ARBA" id="ARBA00022723"/>
    </source>
</evidence>
<feature type="binding site" evidence="15">
    <location>
        <position position="166"/>
    </location>
    <ligand>
        <name>Zn(2+)</name>
        <dbReference type="ChEBI" id="CHEBI:29105"/>
        <label>1</label>
    </ligand>
</feature>
<accession>A0ABU3DC50</accession>
<feature type="binding site" evidence="15">
    <location>
        <position position="104"/>
    </location>
    <ligand>
        <name>Zn(2+)</name>
        <dbReference type="ChEBI" id="CHEBI:29105"/>
        <label>1</label>
    </ligand>
</feature>
<evidence type="ECO:0000256" key="9">
    <source>
        <dbReference type="ARBA" id="ARBA00022833"/>
    </source>
</evidence>
<dbReference type="Gene3D" id="3.40.630.10">
    <property type="entry name" value="Zn peptidases"/>
    <property type="match status" value="2"/>
</dbReference>
<dbReference type="EC" id="3.5.1.18" evidence="4 15"/>
<evidence type="ECO:0000256" key="11">
    <source>
        <dbReference type="ARBA" id="ARBA00023154"/>
    </source>
</evidence>
<evidence type="ECO:0000313" key="17">
    <source>
        <dbReference type="EMBL" id="MDT0681289.1"/>
    </source>
</evidence>
<proteinExistence type="inferred from homology"/>
<keyword evidence="6 15" id="KW-0028">Amino-acid biosynthesis</keyword>
<reference evidence="17 18" key="1">
    <citation type="submission" date="2023-09" db="EMBL/GenBank/DDBJ databases">
        <authorList>
            <person name="Rey-Velasco X."/>
        </authorList>
    </citation>
    <scope>NUCLEOTIDE SEQUENCE [LARGE SCALE GENOMIC DNA]</scope>
    <source>
        <strain evidence="17 18">F158</strain>
    </source>
</reference>
<name>A0ABU3DC50_9RHOB</name>
<keyword evidence="12 15" id="KW-0170">Cobalt</keyword>